<reference evidence="1" key="1">
    <citation type="submission" date="2014-11" db="EMBL/GenBank/DDBJ databases">
        <authorList>
            <person name="Amaro Gonzalez C."/>
        </authorList>
    </citation>
    <scope>NUCLEOTIDE SEQUENCE</scope>
</reference>
<sequence>MLKTSGVVVQTLYIHTHFTVFRQRFVSFWKCF</sequence>
<organism evidence="1">
    <name type="scientific">Anguilla anguilla</name>
    <name type="common">European freshwater eel</name>
    <name type="synonym">Muraena anguilla</name>
    <dbReference type="NCBI Taxonomy" id="7936"/>
    <lineage>
        <taxon>Eukaryota</taxon>
        <taxon>Metazoa</taxon>
        <taxon>Chordata</taxon>
        <taxon>Craniata</taxon>
        <taxon>Vertebrata</taxon>
        <taxon>Euteleostomi</taxon>
        <taxon>Actinopterygii</taxon>
        <taxon>Neopterygii</taxon>
        <taxon>Teleostei</taxon>
        <taxon>Anguilliformes</taxon>
        <taxon>Anguillidae</taxon>
        <taxon>Anguilla</taxon>
    </lineage>
</organism>
<protein>
    <submittedName>
        <fullName evidence="1">Uncharacterized protein</fullName>
    </submittedName>
</protein>
<proteinExistence type="predicted"/>
<reference evidence="1" key="2">
    <citation type="journal article" date="2015" name="Fish Shellfish Immunol.">
        <title>Early steps in the European eel (Anguilla anguilla)-Vibrio vulnificus interaction in the gills: Role of the RtxA13 toxin.</title>
        <authorList>
            <person name="Callol A."/>
            <person name="Pajuelo D."/>
            <person name="Ebbesson L."/>
            <person name="Teles M."/>
            <person name="MacKenzie S."/>
            <person name="Amaro C."/>
        </authorList>
    </citation>
    <scope>NUCLEOTIDE SEQUENCE</scope>
</reference>
<dbReference type="AlphaFoldDB" id="A0A0E9S1Z6"/>
<dbReference type="EMBL" id="GBXM01073291">
    <property type="protein sequence ID" value="JAH35286.1"/>
    <property type="molecule type" value="Transcribed_RNA"/>
</dbReference>
<accession>A0A0E9S1Z6</accession>
<evidence type="ECO:0000313" key="1">
    <source>
        <dbReference type="EMBL" id="JAH35286.1"/>
    </source>
</evidence>
<name>A0A0E9S1Z6_ANGAN</name>